<evidence type="ECO:0000313" key="5">
    <source>
        <dbReference type="EMBL" id="VFK65766.1"/>
    </source>
</evidence>
<dbReference type="GO" id="GO:0016878">
    <property type="term" value="F:acid-thiol ligase activity"/>
    <property type="evidence" value="ECO:0007669"/>
    <property type="project" value="TreeGrafter"/>
</dbReference>
<dbReference type="AlphaFoldDB" id="A0A451AIC4"/>
<dbReference type="SUPFAM" id="SSF56801">
    <property type="entry name" value="Acetyl-CoA synthetase-like"/>
    <property type="match status" value="1"/>
</dbReference>
<dbReference type="Gene3D" id="3.40.50.980">
    <property type="match status" value="1"/>
</dbReference>
<dbReference type="PANTHER" id="PTHR43352">
    <property type="entry name" value="ACETYL-COA SYNTHETASE"/>
    <property type="match status" value="1"/>
</dbReference>
<accession>A0A451AIC4</accession>
<evidence type="ECO:0000313" key="4">
    <source>
        <dbReference type="EMBL" id="VFK60543.1"/>
    </source>
</evidence>
<dbReference type="EMBL" id="CAADFY010000115">
    <property type="protein sequence ID" value="VFK57411.1"/>
    <property type="molecule type" value="Genomic_DNA"/>
</dbReference>
<evidence type="ECO:0000256" key="1">
    <source>
        <dbReference type="ARBA" id="ARBA00022598"/>
    </source>
</evidence>
<evidence type="ECO:0000259" key="2">
    <source>
        <dbReference type="Pfam" id="PF00501"/>
    </source>
</evidence>
<dbReference type="PANTHER" id="PTHR43352:SF1">
    <property type="entry name" value="ANTHRANILATE--COA LIGASE"/>
    <property type="match status" value="1"/>
</dbReference>
<dbReference type="EMBL" id="CAADFX010000127">
    <property type="protein sequence ID" value="VFK60543.1"/>
    <property type="molecule type" value="Genomic_DNA"/>
</dbReference>
<proteinExistence type="predicted"/>
<name>A0A451AIC4_9GAMM</name>
<organism evidence="5">
    <name type="scientific">Candidatus Kentrum sp. TUN</name>
    <dbReference type="NCBI Taxonomy" id="2126343"/>
    <lineage>
        <taxon>Bacteria</taxon>
        <taxon>Pseudomonadati</taxon>
        <taxon>Pseudomonadota</taxon>
        <taxon>Gammaproteobacteria</taxon>
        <taxon>Candidatus Kentrum</taxon>
    </lineage>
</organism>
<sequence length="217" mass="24389">MPPQINAATVFVDSWILKGRREQPTIFCRERTITYADLQESVNRFGNILRKLDTRMEERVAILLPDIPEFAFAFFGSIKTGAVAVPMNTRSSPKEYEYLLNDCRARVLVVHASLVDRIIGIRDRLEHLKYITVCGGDCHCDADYPRLEPLLQSVPSFLDAANTSRDDAAFWLYDSGTTGFPKGGIHLHHHMAVAADGYAKQILGLHEEDLLCLRAGQ</sequence>
<dbReference type="Pfam" id="PF00501">
    <property type="entry name" value="AMP-binding"/>
    <property type="match status" value="1"/>
</dbReference>
<keyword evidence="1" id="KW-0436">Ligase</keyword>
<protein>
    <submittedName>
        <fullName evidence="5">AMP-binding enzyme</fullName>
    </submittedName>
</protein>
<evidence type="ECO:0000313" key="3">
    <source>
        <dbReference type="EMBL" id="VFK57411.1"/>
    </source>
</evidence>
<reference evidence="5" key="1">
    <citation type="submission" date="2019-02" db="EMBL/GenBank/DDBJ databases">
        <authorList>
            <person name="Gruber-Vodicka R. H."/>
            <person name="Seah K. B. B."/>
        </authorList>
    </citation>
    <scope>NUCLEOTIDE SEQUENCE</scope>
    <source>
        <strain evidence="4">BECK_BY1</strain>
        <strain evidence="5">BECK_BY2</strain>
        <strain evidence="3">BECK_BY3</strain>
    </source>
</reference>
<dbReference type="EMBL" id="CAADFV010000113">
    <property type="protein sequence ID" value="VFK65766.1"/>
    <property type="molecule type" value="Genomic_DNA"/>
</dbReference>
<dbReference type="GO" id="GO:0044550">
    <property type="term" value="P:secondary metabolite biosynthetic process"/>
    <property type="evidence" value="ECO:0007669"/>
    <property type="project" value="TreeGrafter"/>
</dbReference>
<feature type="domain" description="AMP-dependent synthetase/ligase" evidence="2">
    <location>
        <begin position="21"/>
        <end position="209"/>
    </location>
</feature>
<dbReference type="InterPro" id="IPR000873">
    <property type="entry name" value="AMP-dep_synth/lig_dom"/>
</dbReference>
<gene>
    <name evidence="4" type="ORF">BECKTUN1418D_GA0071000_11275</name>
    <name evidence="5" type="ORF">BECKTUN1418E_GA0071001_11134</name>
    <name evidence="3" type="ORF">BECKTUN1418F_GA0071002_11154</name>
</gene>